<accession>A0A3D8TV73</accession>
<dbReference type="RefSeq" id="WP_115752473.1">
    <property type="nucleotide sequence ID" value="NZ_LARY01000001.1"/>
</dbReference>
<reference evidence="3" key="1">
    <citation type="submission" date="2015-04" db="EMBL/GenBank/DDBJ databases">
        <authorList>
            <person name="Schardt J."/>
            <person name="Mueller-Herbst S."/>
            <person name="Scherer S."/>
            <person name="Huptas C."/>
        </authorList>
    </citation>
    <scope>NUCLEOTIDE SEQUENCE [LARGE SCALE GENOMIC DNA]</scope>
    <source>
        <strain evidence="3">Kiel-L1</strain>
    </source>
</reference>
<proteinExistence type="predicted"/>
<name>A0A3D8TV73_9LIST</name>
<keyword evidence="1" id="KW-0812">Transmembrane</keyword>
<gene>
    <name evidence="2" type="ORF">UR08_04565</name>
</gene>
<evidence type="ECO:0000256" key="1">
    <source>
        <dbReference type="SAM" id="Phobius"/>
    </source>
</evidence>
<organism evidence="2 3">
    <name type="scientific">Listeria kieliensis</name>
    <dbReference type="NCBI Taxonomy" id="1621700"/>
    <lineage>
        <taxon>Bacteria</taxon>
        <taxon>Bacillati</taxon>
        <taxon>Bacillota</taxon>
        <taxon>Bacilli</taxon>
        <taxon>Bacillales</taxon>
        <taxon>Listeriaceae</taxon>
        <taxon>Listeria</taxon>
    </lineage>
</organism>
<feature type="transmembrane region" description="Helical" evidence="1">
    <location>
        <begin position="35"/>
        <end position="53"/>
    </location>
</feature>
<keyword evidence="1" id="KW-0472">Membrane</keyword>
<protein>
    <submittedName>
        <fullName evidence="2">Uncharacterized protein</fullName>
    </submittedName>
</protein>
<keyword evidence="3" id="KW-1185">Reference proteome</keyword>
<dbReference type="Proteomes" id="UP000257055">
    <property type="component" value="Unassembled WGS sequence"/>
</dbReference>
<dbReference type="AlphaFoldDB" id="A0A3D8TV73"/>
<comment type="caution">
    <text evidence="2">The sequence shown here is derived from an EMBL/GenBank/DDBJ whole genome shotgun (WGS) entry which is preliminary data.</text>
</comment>
<evidence type="ECO:0000313" key="2">
    <source>
        <dbReference type="EMBL" id="RDX02785.1"/>
    </source>
</evidence>
<dbReference type="EMBL" id="LARY01000001">
    <property type="protein sequence ID" value="RDX02785.1"/>
    <property type="molecule type" value="Genomic_DNA"/>
</dbReference>
<sequence length="59" mass="6357">MLKRTDGKVGILLIFASVLAFLLNATGIVKLELGWMLTALIAGFLVSVAAYFNSRTAKK</sequence>
<keyword evidence="1" id="KW-1133">Transmembrane helix</keyword>
<evidence type="ECO:0000313" key="3">
    <source>
        <dbReference type="Proteomes" id="UP000257055"/>
    </source>
</evidence>